<dbReference type="EMBL" id="JANPWB010000008">
    <property type="protein sequence ID" value="KAJ1163191.1"/>
    <property type="molecule type" value="Genomic_DNA"/>
</dbReference>
<keyword evidence="2" id="KW-1185">Reference proteome</keyword>
<accession>A0AAV7SGK1</accession>
<organism evidence="1 2">
    <name type="scientific">Pleurodeles waltl</name>
    <name type="common">Iberian ribbed newt</name>
    <dbReference type="NCBI Taxonomy" id="8319"/>
    <lineage>
        <taxon>Eukaryota</taxon>
        <taxon>Metazoa</taxon>
        <taxon>Chordata</taxon>
        <taxon>Craniata</taxon>
        <taxon>Vertebrata</taxon>
        <taxon>Euteleostomi</taxon>
        <taxon>Amphibia</taxon>
        <taxon>Batrachia</taxon>
        <taxon>Caudata</taxon>
        <taxon>Salamandroidea</taxon>
        <taxon>Salamandridae</taxon>
        <taxon>Pleurodelinae</taxon>
        <taxon>Pleurodeles</taxon>
    </lineage>
</organism>
<protein>
    <submittedName>
        <fullName evidence="1">Uncharacterized protein</fullName>
    </submittedName>
</protein>
<reference evidence="1" key="1">
    <citation type="journal article" date="2022" name="bioRxiv">
        <title>Sequencing and chromosome-scale assembly of the giantPleurodeles waltlgenome.</title>
        <authorList>
            <person name="Brown T."/>
            <person name="Elewa A."/>
            <person name="Iarovenko S."/>
            <person name="Subramanian E."/>
            <person name="Araus A.J."/>
            <person name="Petzold A."/>
            <person name="Susuki M."/>
            <person name="Suzuki K.-i.T."/>
            <person name="Hayashi T."/>
            <person name="Toyoda A."/>
            <person name="Oliveira C."/>
            <person name="Osipova E."/>
            <person name="Leigh N.D."/>
            <person name="Simon A."/>
            <person name="Yun M.H."/>
        </authorList>
    </citation>
    <scope>NUCLEOTIDE SEQUENCE</scope>
    <source>
        <strain evidence="1">20211129_DDA</strain>
        <tissue evidence="1">Liver</tissue>
    </source>
</reference>
<gene>
    <name evidence="1" type="ORF">NDU88_003654</name>
</gene>
<evidence type="ECO:0000313" key="2">
    <source>
        <dbReference type="Proteomes" id="UP001066276"/>
    </source>
</evidence>
<comment type="caution">
    <text evidence="1">The sequence shown here is derived from an EMBL/GenBank/DDBJ whole genome shotgun (WGS) entry which is preliminary data.</text>
</comment>
<dbReference type="Proteomes" id="UP001066276">
    <property type="component" value="Chromosome 4_2"/>
</dbReference>
<dbReference type="AlphaFoldDB" id="A0AAV7SGK1"/>
<name>A0AAV7SGK1_PLEWA</name>
<sequence length="72" mass="7834">MWRTAEVGPALIGHGDRRRGAWPGPLEWLRGAYDRRWPNKQVAGPLEVSPDVTGAGGAVSPGAGWRCEHCTR</sequence>
<evidence type="ECO:0000313" key="1">
    <source>
        <dbReference type="EMBL" id="KAJ1163191.1"/>
    </source>
</evidence>
<proteinExistence type="predicted"/>